<evidence type="ECO:0000313" key="2">
    <source>
        <dbReference type="EMBL" id="KAJ7094732.1"/>
    </source>
</evidence>
<organism evidence="2 3">
    <name type="scientific">Mycena belliarum</name>
    <dbReference type="NCBI Taxonomy" id="1033014"/>
    <lineage>
        <taxon>Eukaryota</taxon>
        <taxon>Fungi</taxon>
        <taxon>Dikarya</taxon>
        <taxon>Basidiomycota</taxon>
        <taxon>Agaricomycotina</taxon>
        <taxon>Agaricomycetes</taxon>
        <taxon>Agaricomycetidae</taxon>
        <taxon>Agaricales</taxon>
        <taxon>Marasmiineae</taxon>
        <taxon>Mycenaceae</taxon>
        <taxon>Mycena</taxon>
    </lineage>
</organism>
<sequence>MFHPEERTAEAQGRKDLLQAEAELARLESMLFYLPFPPDDLVSQHEDVERQVISLRVALAPCKKLPAELLAEVFLFCIAHPTVLPPTSHEPLLVLTQVCSGWRELALQTPQLWASISVSLTSEDTDVPRLAEITKQWISRAGTTCPLSITVECSGPYANIVCEDPELVSAFGALIVSHAQHLRDVDLALPITALLPFFKLPPGTFPCLQTLALRPLLLLSDMVTPETGYAPWHWPCTALALEEAPLVREVTYSPTPLFKLAELEVMLDDIMERAMTPPDLLVHPFFAPSFPLPWAQLSIISFPFTALPVETWCAAITDCPGLEHFEVAIKPSEATREHRRPLSDQLIHLAHLHYLSISAFSGGGDELLDRLVAPKLTVFTLMGVHFSIASLKFFHARSNCLLETFIPVIHFPAEDVVPLFAQFFEIRTLIILAVSTDHFPAPFWARVGRAELLPNMEGLLIRPTAAQAPLLVDMIDARWAAAIEGSGLALAVGFCDVKPAHLEAVNDALRRLEKYAEGGRVVNFLTVC</sequence>
<reference evidence="2" key="1">
    <citation type="submission" date="2023-03" db="EMBL/GenBank/DDBJ databases">
        <title>Massive genome expansion in bonnet fungi (Mycena s.s.) driven by repeated elements and novel gene families across ecological guilds.</title>
        <authorList>
            <consortium name="Lawrence Berkeley National Laboratory"/>
            <person name="Harder C.B."/>
            <person name="Miyauchi S."/>
            <person name="Viragh M."/>
            <person name="Kuo A."/>
            <person name="Thoen E."/>
            <person name="Andreopoulos B."/>
            <person name="Lu D."/>
            <person name="Skrede I."/>
            <person name="Drula E."/>
            <person name="Henrissat B."/>
            <person name="Morin E."/>
            <person name="Kohler A."/>
            <person name="Barry K."/>
            <person name="LaButti K."/>
            <person name="Morin E."/>
            <person name="Salamov A."/>
            <person name="Lipzen A."/>
            <person name="Mereny Z."/>
            <person name="Hegedus B."/>
            <person name="Baldrian P."/>
            <person name="Stursova M."/>
            <person name="Weitz H."/>
            <person name="Taylor A."/>
            <person name="Grigoriev I.V."/>
            <person name="Nagy L.G."/>
            <person name="Martin F."/>
            <person name="Kauserud H."/>
        </authorList>
    </citation>
    <scope>NUCLEOTIDE SEQUENCE</scope>
    <source>
        <strain evidence="2">CBHHK173m</strain>
    </source>
</reference>
<accession>A0AAD6XTN2</accession>
<name>A0AAD6XTN2_9AGAR</name>
<protein>
    <recommendedName>
        <fullName evidence="1">F-box domain-containing protein</fullName>
    </recommendedName>
</protein>
<comment type="caution">
    <text evidence="2">The sequence shown here is derived from an EMBL/GenBank/DDBJ whole genome shotgun (WGS) entry which is preliminary data.</text>
</comment>
<dbReference type="InterPro" id="IPR036047">
    <property type="entry name" value="F-box-like_dom_sf"/>
</dbReference>
<feature type="domain" description="F-box" evidence="1">
    <location>
        <begin position="64"/>
        <end position="117"/>
    </location>
</feature>
<dbReference type="AlphaFoldDB" id="A0AAD6XTN2"/>
<gene>
    <name evidence="2" type="ORF">B0H15DRAFT_830689</name>
</gene>
<evidence type="ECO:0000313" key="3">
    <source>
        <dbReference type="Proteomes" id="UP001222325"/>
    </source>
</evidence>
<dbReference type="Gene3D" id="1.20.1280.50">
    <property type="match status" value="1"/>
</dbReference>
<dbReference type="Pfam" id="PF12937">
    <property type="entry name" value="F-box-like"/>
    <property type="match status" value="1"/>
</dbReference>
<dbReference type="SUPFAM" id="SSF81383">
    <property type="entry name" value="F-box domain"/>
    <property type="match status" value="1"/>
</dbReference>
<dbReference type="EMBL" id="JARJCN010000014">
    <property type="protein sequence ID" value="KAJ7094732.1"/>
    <property type="molecule type" value="Genomic_DNA"/>
</dbReference>
<keyword evidence="3" id="KW-1185">Reference proteome</keyword>
<dbReference type="InterPro" id="IPR001810">
    <property type="entry name" value="F-box_dom"/>
</dbReference>
<proteinExistence type="predicted"/>
<evidence type="ECO:0000259" key="1">
    <source>
        <dbReference type="Pfam" id="PF12937"/>
    </source>
</evidence>
<dbReference type="Proteomes" id="UP001222325">
    <property type="component" value="Unassembled WGS sequence"/>
</dbReference>